<feature type="transmembrane region" description="Helical" evidence="1">
    <location>
        <begin position="81"/>
        <end position="101"/>
    </location>
</feature>
<organism evidence="2 3">
    <name type="scientific">Triparma retinervis</name>
    <dbReference type="NCBI Taxonomy" id="2557542"/>
    <lineage>
        <taxon>Eukaryota</taxon>
        <taxon>Sar</taxon>
        <taxon>Stramenopiles</taxon>
        <taxon>Ochrophyta</taxon>
        <taxon>Bolidophyceae</taxon>
        <taxon>Parmales</taxon>
        <taxon>Triparmaceae</taxon>
        <taxon>Triparma</taxon>
    </lineage>
</organism>
<evidence type="ECO:0000313" key="3">
    <source>
        <dbReference type="Proteomes" id="UP001165082"/>
    </source>
</evidence>
<protein>
    <submittedName>
        <fullName evidence="2">Uncharacterized protein</fullName>
    </submittedName>
</protein>
<gene>
    <name evidence="2" type="ORF">TrRE_jg5548</name>
</gene>
<keyword evidence="1" id="KW-0812">Transmembrane</keyword>
<accession>A0A9W7A1G0</accession>
<keyword evidence="1" id="KW-0472">Membrane</keyword>
<name>A0A9W7A1G0_9STRA</name>
<reference evidence="2" key="1">
    <citation type="submission" date="2022-07" db="EMBL/GenBank/DDBJ databases">
        <title>Genome analysis of Parmales, a sister group of diatoms, reveals the evolutionary specialization of diatoms from phago-mixotrophs to photoautotrophs.</title>
        <authorList>
            <person name="Ban H."/>
            <person name="Sato S."/>
            <person name="Yoshikawa S."/>
            <person name="Kazumasa Y."/>
            <person name="Nakamura Y."/>
            <person name="Ichinomiya M."/>
            <person name="Saitoh K."/>
            <person name="Sato N."/>
            <person name="Blanc-Mathieu R."/>
            <person name="Endo H."/>
            <person name="Kuwata A."/>
            <person name="Ogata H."/>
        </authorList>
    </citation>
    <scope>NUCLEOTIDE SEQUENCE</scope>
</reference>
<feature type="transmembrane region" description="Helical" evidence="1">
    <location>
        <begin position="113"/>
        <end position="134"/>
    </location>
</feature>
<comment type="caution">
    <text evidence="2">The sequence shown here is derived from an EMBL/GenBank/DDBJ whole genome shotgun (WGS) entry which is preliminary data.</text>
</comment>
<evidence type="ECO:0000256" key="1">
    <source>
        <dbReference type="SAM" id="Phobius"/>
    </source>
</evidence>
<dbReference type="AlphaFoldDB" id="A0A9W7A1G0"/>
<proteinExistence type="predicted"/>
<feature type="non-terminal residue" evidence="2">
    <location>
        <position position="209"/>
    </location>
</feature>
<feature type="non-terminal residue" evidence="2">
    <location>
        <position position="1"/>
    </location>
</feature>
<keyword evidence="3" id="KW-1185">Reference proteome</keyword>
<dbReference type="EMBL" id="BRXZ01002315">
    <property type="protein sequence ID" value="GMH59650.1"/>
    <property type="molecule type" value="Genomic_DNA"/>
</dbReference>
<dbReference type="Proteomes" id="UP001165082">
    <property type="component" value="Unassembled WGS sequence"/>
</dbReference>
<evidence type="ECO:0000313" key="2">
    <source>
        <dbReference type="EMBL" id="GMH59650.1"/>
    </source>
</evidence>
<keyword evidence="1" id="KW-1133">Transmembrane helix</keyword>
<feature type="transmembrane region" description="Helical" evidence="1">
    <location>
        <begin position="146"/>
        <end position="169"/>
    </location>
</feature>
<sequence length="209" mass="21872">PPIALATTDPRGLTQVLVYVLPVISLLLTSVSNTTCDFLTVGTSSGNDFNIGLWKLGSKGSQCVGYGTSDAGYGSPVFSRLMGAIGMCMNIALCYAIFECYRGKFAFAGGRRTMAMLAAGGGLGIGLAILGMAVSDTCRGAENCDMGGGTWISIFAFHALFGVAFALIYKSENDSSIEDIKDSAKGEGYTELGGKGGEKEMTEVEKWTM</sequence>
<feature type="transmembrane region" description="Helical" evidence="1">
    <location>
        <begin position="12"/>
        <end position="31"/>
    </location>
</feature>